<keyword evidence="2" id="KW-0732">Signal</keyword>
<proteinExistence type="predicted"/>
<feature type="signal peptide" evidence="2">
    <location>
        <begin position="1"/>
        <end position="26"/>
    </location>
</feature>
<dbReference type="PROSITE" id="PS51257">
    <property type="entry name" value="PROKAR_LIPOPROTEIN"/>
    <property type="match status" value="1"/>
</dbReference>
<evidence type="ECO:0000313" key="3">
    <source>
        <dbReference type="EMBL" id="OXA38578.1"/>
    </source>
</evidence>
<reference evidence="3 4" key="1">
    <citation type="submission" date="2015-12" db="EMBL/GenBank/DDBJ databases">
        <title>The genome of Folsomia candida.</title>
        <authorList>
            <person name="Faddeeva A."/>
            <person name="Derks M.F."/>
            <person name="Anvar Y."/>
            <person name="Smit S."/>
            <person name="Van Straalen N."/>
            <person name="Roelofs D."/>
        </authorList>
    </citation>
    <scope>NUCLEOTIDE SEQUENCE [LARGE SCALE GENOMIC DNA]</scope>
    <source>
        <strain evidence="3 4">VU population</strain>
        <tissue evidence="3">Whole body</tissue>
    </source>
</reference>
<organism evidence="3 4">
    <name type="scientific">Folsomia candida</name>
    <name type="common">Springtail</name>
    <dbReference type="NCBI Taxonomy" id="158441"/>
    <lineage>
        <taxon>Eukaryota</taxon>
        <taxon>Metazoa</taxon>
        <taxon>Ecdysozoa</taxon>
        <taxon>Arthropoda</taxon>
        <taxon>Hexapoda</taxon>
        <taxon>Collembola</taxon>
        <taxon>Entomobryomorpha</taxon>
        <taxon>Isotomoidea</taxon>
        <taxon>Isotomidae</taxon>
        <taxon>Proisotominae</taxon>
        <taxon>Folsomia</taxon>
    </lineage>
</organism>
<keyword evidence="1" id="KW-1133">Transmembrane helix</keyword>
<keyword evidence="1" id="KW-0472">Membrane</keyword>
<evidence type="ECO:0000256" key="1">
    <source>
        <dbReference type="SAM" id="Phobius"/>
    </source>
</evidence>
<evidence type="ECO:0000313" key="4">
    <source>
        <dbReference type="Proteomes" id="UP000198287"/>
    </source>
</evidence>
<protein>
    <submittedName>
        <fullName evidence="3">Uncharacterized protein</fullName>
    </submittedName>
</protein>
<feature type="chain" id="PRO_5013279722" evidence="2">
    <location>
        <begin position="27"/>
        <end position="901"/>
    </location>
</feature>
<dbReference type="Proteomes" id="UP000198287">
    <property type="component" value="Unassembled WGS sequence"/>
</dbReference>
<accession>A0A226D196</accession>
<gene>
    <name evidence="3" type="ORF">Fcan01_26572</name>
</gene>
<keyword evidence="4" id="KW-1185">Reference proteome</keyword>
<evidence type="ECO:0000256" key="2">
    <source>
        <dbReference type="SAM" id="SignalP"/>
    </source>
</evidence>
<dbReference type="EMBL" id="LNIX01000044">
    <property type="protein sequence ID" value="OXA38578.1"/>
    <property type="molecule type" value="Genomic_DNA"/>
</dbReference>
<feature type="transmembrane region" description="Helical" evidence="1">
    <location>
        <begin position="356"/>
        <end position="377"/>
    </location>
</feature>
<dbReference type="AlphaFoldDB" id="A0A226D196"/>
<feature type="transmembrane region" description="Helical" evidence="1">
    <location>
        <begin position="661"/>
        <end position="689"/>
    </location>
</feature>
<name>A0A226D196_FOLCA</name>
<comment type="caution">
    <text evidence="3">The sequence shown here is derived from an EMBL/GenBank/DDBJ whole genome shotgun (WGS) entry which is preliminary data.</text>
</comment>
<keyword evidence="1" id="KW-0812">Transmembrane</keyword>
<sequence length="901" mass="103033">MKFSTNFLLFLLFCVQIFCSCLFAEGSQLTLTDLICQYDTFIIVFVEDGNQSLDETHKTCASQRILVTMEKQVVSRYPRKYIFPIVYFIFPDNLPIVNDYYGKLGNNPNAVMIKAWLSYVGLVHLVTVDGYDPDKKPSVTTHSARLESHTLFIVTKSQITDYSLMEQIWSGFIEQTVAAFLVKIEKFMVQRILYICDSCAPTFFTGISFNPRGIHVPNFVENMQLELSRHTMSIRLADTELYIGIPIHSIQRVLSRHAKYQGPVILCKKCVHAAILFELQDHLNTSFLQNTFFSRNVTLLEFPSLVSGDGLLAVIWRERATRYVEFQPVHWIVSNTDSYSFITCDGVRIKGASILFAPYSGNALIVTLTFAAFCLLIPTWAEKLATKSLSIWVTLWKRGYQMVTYILENGDLQLHQIHGTYKFWPRSITNVTLASLAVFFVFANNFYKSFLSADEVLRPDYAATVTNWHDLTGFRIVTPIDTDRAKMYGLGPHRSTGNMRLTNFGFDVYQFYSSLENPSGYRNQHVFTMTDIPPGKDNRDGLGYFPHRMNAFLEFIESCDKTAFISLNDASDEYLTYFNDKTGKNKWFVKGVDRILSIPSIYRFERFNAGSRSHQRVKMKLAFLVESGIANYFSVLFSNGSNHMMKSTSALSLLFYQRLKLTSQIVGLFSVCGVLLMVALLVWALEIILHVVRKQIHRLNYYLKNIKLRLTVYESAVPSLNLPPVDLEIFLMMRNVKSINVAYEPGDELKFLGYLGNKIILAACPTLNALEFDGHSFPNLEGTVFLKLKKVTTYCTLYKVHDREKFGHAVKDSFKNLQYVNTASDHLISMPMISLNRLVLHGIPDTTGGLECLLEIPGSLRELNFSVNFQVDDRVDEMPRIFYTFLKKHSTTLEILSICMF</sequence>